<dbReference type="AlphaFoldDB" id="A0ABD3N5M8"/>
<comment type="caution">
    <text evidence="2">The sequence shown here is derived from an EMBL/GenBank/DDBJ whole genome shotgun (WGS) entry which is preliminary data.</text>
</comment>
<evidence type="ECO:0008006" key="4">
    <source>
        <dbReference type="Google" id="ProtNLM"/>
    </source>
</evidence>
<accession>A0ABD3N5M8</accession>
<evidence type="ECO:0000313" key="3">
    <source>
        <dbReference type="Proteomes" id="UP001530293"/>
    </source>
</evidence>
<sequence>MFRTTDRHQVFERALKKLQALNPSMTVMISATPIPFMVDLVWHGHHEDDIVFFNLHPQDEYVGLEDIVPLKIEGKEVFLEQNELNNSSVYSVDGVNVEYANDKVIALYDDGLSDLNSRKGVLILDCSCPRVYAKGNIKDKAASVQKHYELKGINVTVLTISGWGISVKFPGEKWEHESWRKSLITQTLEYIDEQFGMSMPVIIFGYTKMRRGVSFRSSKRVPTHMVLALGRGHNASNVVQTIGRATFNGRSVLNENGFDKVTVLMTSNDLTMCVKIQNYVNQVAHRMQQGDTFAQAMTGANEKLPDSANWLRHTFRELGRIKGGREQFKVVQFCDKRHELTPDEREMKETFWNDSEAQRLLRSLARLRKTHKLVCKEDIDHDLLETEGHRMLKKVLDGLLQKFCDKSLISKDKSSNDRGNYSVPSESLPLPGSMAMGCNDESKHLSKKVVRPVVCRDRTKVKSEPSTDMNNVTCGSDTLGIATRAKVVRSYGKMTTRSRNSPIVSRLNLDNDENKLDGSKESPIPITESSDDSSVSSITMSFESNNEITTPSFRKSCRSSREIITPMQKRRDHMAMNSERLTNVEDVQWNEIKTPPSRKAVRSSRKIITRKKKCKDHAIDEEHLTNVEDVPMGGVGENRAGKCIEQPEKKRRVYYTDINDTTSKIAKRFQVDVEQVIRDNKRRKKYGNISKSSGFELNSPIVLPM</sequence>
<reference evidence="2 3" key="1">
    <citation type="submission" date="2024-10" db="EMBL/GenBank/DDBJ databases">
        <title>Updated reference genomes for cyclostephanoid diatoms.</title>
        <authorList>
            <person name="Roberts W.R."/>
            <person name="Alverson A.J."/>
        </authorList>
    </citation>
    <scope>NUCLEOTIDE SEQUENCE [LARGE SCALE GENOMIC DNA]</scope>
    <source>
        <strain evidence="2 3">AJA232-27</strain>
    </source>
</reference>
<proteinExistence type="predicted"/>
<feature type="region of interest" description="Disordered" evidence="1">
    <location>
        <begin position="509"/>
        <end position="536"/>
    </location>
</feature>
<protein>
    <recommendedName>
        <fullName evidence="4">LysM domain-containing protein</fullName>
    </recommendedName>
</protein>
<gene>
    <name evidence="2" type="ORF">ACHAWU_003556</name>
</gene>
<dbReference type="Proteomes" id="UP001530293">
    <property type="component" value="Unassembled WGS sequence"/>
</dbReference>
<evidence type="ECO:0000313" key="2">
    <source>
        <dbReference type="EMBL" id="KAL3770336.1"/>
    </source>
</evidence>
<evidence type="ECO:0000256" key="1">
    <source>
        <dbReference type="SAM" id="MobiDB-lite"/>
    </source>
</evidence>
<dbReference type="EMBL" id="JALLBG020000043">
    <property type="protein sequence ID" value="KAL3770336.1"/>
    <property type="molecule type" value="Genomic_DNA"/>
</dbReference>
<organism evidence="2 3">
    <name type="scientific">Discostella pseudostelligera</name>
    <dbReference type="NCBI Taxonomy" id="259834"/>
    <lineage>
        <taxon>Eukaryota</taxon>
        <taxon>Sar</taxon>
        <taxon>Stramenopiles</taxon>
        <taxon>Ochrophyta</taxon>
        <taxon>Bacillariophyta</taxon>
        <taxon>Coscinodiscophyceae</taxon>
        <taxon>Thalassiosirophycidae</taxon>
        <taxon>Stephanodiscales</taxon>
        <taxon>Stephanodiscaceae</taxon>
        <taxon>Discostella</taxon>
    </lineage>
</organism>
<keyword evidence="3" id="KW-1185">Reference proteome</keyword>
<name>A0ABD3N5M8_9STRA</name>